<dbReference type="Pfam" id="PF01494">
    <property type="entry name" value="FAD_binding_3"/>
    <property type="match status" value="1"/>
</dbReference>
<comment type="cofactor">
    <cofactor evidence="1">
        <name>FAD</name>
        <dbReference type="ChEBI" id="CHEBI:57692"/>
    </cofactor>
</comment>
<dbReference type="Pfam" id="PF21274">
    <property type="entry name" value="Rng_hyd_C"/>
    <property type="match status" value="1"/>
</dbReference>
<dbReference type="Gene3D" id="3.30.70.2450">
    <property type="match status" value="1"/>
</dbReference>
<dbReference type="Gene3D" id="3.50.50.60">
    <property type="entry name" value="FAD/NAD(P)-binding domain"/>
    <property type="match status" value="1"/>
</dbReference>
<dbReference type="EMBL" id="JBHTGP010000010">
    <property type="protein sequence ID" value="MFD0686447.1"/>
    <property type="molecule type" value="Genomic_DNA"/>
</dbReference>
<comment type="caution">
    <text evidence="6">The sequence shown here is derived from an EMBL/GenBank/DDBJ whole genome shotgun (WGS) entry which is preliminary data.</text>
</comment>
<keyword evidence="6" id="KW-0560">Oxidoreductase</keyword>
<feature type="domain" description="FAD-binding" evidence="5">
    <location>
        <begin position="14"/>
        <end position="346"/>
    </location>
</feature>
<keyword evidence="7" id="KW-1185">Reference proteome</keyword>
<dbReference type="PANTHER" id="PTHR43004:SF19">
    <property type="entry name" value="BINDING MONOOXYGENASE, PUTATIVE (JCVI)-RELATED"/>
    <property type="match status" value="1"/>
</dbReference>
<dbReference type="PRINTS" id="PR00420">
    <property type="entry name" value="RNGMNOXGNASE"/>
</dbReference>
<dbReference type="GO" id="GO:0004497">
    <property type="term" value="F:monooxygenase activity"/>
    <property type="evidence" value="ECO:0007669"/>
    <property type="project" value="UniProtKB-KW"/>
</dbReference>
<dbReference type="SUPFAM" id="SSF51905">
    <property type="entry name" value="FAD/NAD(P)-binding domain"/>
    <property type="match status" value="1"/>
</dbReference>
<evidence type="ECO:0000313" key="6">
    <source>
        <dbReference type="EMBL" id="MFD0686447.1"/>
    </source>
</evidence>
<dbReference type="InterPro" id="IPR036188">
    <property type="entry name" value="FAD/NAD-bd_sf"/>
</dbReference>
<dbReference type="InterPro" id="IPR002938">
    <property type="entry name" value="FAD-bd"/>
</dbReference>
<proteinExistence type="predicted"/>
<dbReference type="Gene3D" id="3.40.30.120">
    <property type="match status" value="1"/>
</dbReference>
<protein>
    <submittedName>
        <fullName evidence="6">FAD-dependent monooxygenase</fullName>
    </submittedName>
</protein>
<feature type="region of interest" description="Disordered" evidence="4">
    <location>
        <begin position="496"/>
        <end position="556"/>
    </location>
</feature>
<keyword evidence="3" id="KW-0274">FAD</keyword>
<organism evidence="6 7">
    <name type="scientific">Actinomadura fibrosa</name>
    <dbReference type="NCBI Taxonomy" id="111802"/>
    <lineage>
        <taxon>Bacteria</taxon>
        <taxon>Bacillati</taxon>
        <taxon>Actinomycetota</taxon>
        <taxon>Actinomycetes</taxon>
        <taxon>Streptosporangiales</taxon>
        <taxon>Thermomonosporaceae</taxon>
        <taxon>Actinomadura</taxon>
    </lineage>
</organism>
<dbReference type="PANTHER" id="PTHR43004">
    <property type="entry name" value="TRK SYSTEM POTASSIUM UPTAKE PROTEIN"/>
    <property type="match status" value="1"/>
</dbReference>
<evidence type="ECO:0000256" key="3">
    <source>
        <dbReference type="ARBA" id="ARBA00022827"/>
    </source>
</evidence>
<reference evidence="7" key="1">
    <citation type="journal article" date="2019" name="Int. J. Syst. Evol. Microbiol.">
        <title>The Global Catalogue of Microorganisms (GCM) 10K type strain sequencing project: providing services to taxonomists for standard genome sequencing and annotation.</title>
        <authorList>
            <consortium name="The Broad Institute Genomics Platform"/>
            <consortium name="The Broad Institute Genome Sequencing Center for Infectious Disease"/>
            <person name="Wu L."/>
            <person name="Ma J."/>
        </authorList>
    </citation>
    <scope>NUCLEOTIDE SEQUENCE [LARGE SCALE GENOMIC DNA]</scope>
    <source>
        <strain evidence="7">JCM 9371</strain>
    </source>
</reference>
<keyword evidence="2" id="KW-0285">Flavoprotein</keyword>
<dbReference type="Proteomes" id="UP001597063">
    <property type="component" value="Unassembled WGS sequence"/>
</dbReference>
<accession>A0ABW2XIX6</accession>
<evidence type="ECO:0000259" key="5">
    <source>
        <dbReference type="Pfam" id="PF01494"/>
    </source>
</evidence>
<dbReference type="InterPro" id="IPR050641">
    <property type="entry name" value="RIFMO-like"/>
</dbReference>
<sequence length="556" mass="59032">MSPTDGPAGRPSGNVLIVGAGPTGLLLAGDLAAAGVACTVLERRDAETSALTRAFAVHARTLELLDARGVADRLVATGRRVGRVRLAGVARLRFDRLPGRFPYVLVTPQYETERVLRERALDRGAEILYGAEAVGLRQDAAGVDVDVRMAAGGTRTLRASYVVGADGVRSTVRDAVGLPFPGEAVLRSLMLADVRLENAPDEAFTAGASADAFAFVAPFGDGWYRVGAWNRRHQAPDTEPVDVGELREVVRRALGTDLGLGEPRWTSRFHSEERQVPRYRVGRVFLAGDAAHVHSPAGGQGMNVGLQDAANLGWKLAAALRGRAPSWLLDSYHEERYPVGRAVLRGSGALLRGVTAEPRALRLARDAAVWTATRIPPVARRLAGAASGVDLAYPAPRDAHPLTGRRAPDVPLAGAPGRLYGLLGDGRFVLVVAANDPAVTYLATKRWADRVHCAVAGRATRTTALVRPDGYIAWACDETAPDLRAAAIRAALGHWCGPPAERPPHERRRHGPSGRPDAERPATGSPATGSSATERPATGRSAPERPVAERRGPDTV</sequence>
<keyword evidence="6" id="KW-0503">Monooxygenase</keyword>
<gene>
    <name evidence="6" type="ORF">ACFQZM_18240</name>
</gene>
<evidence type="ECO:0000313" key="7">
    <source>
        <dbReference type="Proteomes" id="UP001597063"/>
    </source>
</evidence>
<evidence type="ECO:0000256" key="2">
    <source>
        <dbReference type="ARBA" id="ARBA00022630"/>
    </source>
</evidence>
<evidence type="ECO:0000256" key="4">
    <source>
        <dbReference type="SAM" id="MobiDB-lite"/>
    </source>
</evidence>
<evidence type="ECO:0000256" key="1">
    <source>
        <dbReference type="ARBA" id="ARBA00001974"/>
    </source>
</evidence>
<dbReference type="RefSeq" id="WP_378323109.1">
    <property type="nucleotide sequence ID" value="NZ_JBHTGP010000010.1"/>
</dbReference>
<name>A0ABW2XIX6_9ACTN</name>
<feature type="compositionally biased region" description="Basic and acidic residues" evidence="4">
    <location>
        <begin position="542"/>
        <end position="556"/>
    </location>
</feature>